<dbReference type="InterPro" id="IPR036291">
    <property type="entry name" value="NAD(P)-bd_dom_sf"/>
</dbReference>
<gene>
    <name evidence="3" type="ORF">F4Y42_02090</name>
</gene>
<dbReference type="PANTHER" id="PTHR43377">
    <property type="entry name" value="BILIVERDIN REDUCTASE A"/>
    <property type="match status" value="1"/>
</dbReference>
<protein>
    <submittedName>
        <fullName evidence="3">Gfo/Idh/MocA family oxidoreductase</fullName>
    </submittedName>
</protein>
<dbReference type="Pfam" id="PF22725">
    <property type="entry name" value="GFO_IDH_MocA_C3"/>
    <property type="match status" value="1"/>
</dbReference>
<evidence type="ECO:0000259" key="1">
    <source>
        <dbReference type="Pfam" id="PF01408"/>
    </source>
</evidence>
<dbReference type="Gene3D" id="3.30.360.10">
    <property type="entry name" value="Dihydrodipicolinate Reductase, domain 2"/>
    <property type="match status" value="1"/>
</dbReference>
<dbReference type="Pfam" id="PF01408">
    <property type="entry name" value="GFO_IDH_MocA"/>
    <property type="match status" value="1"/>
</dbReference>
<dbReference type="PANTHER" id="PTHR43377:SF1">
    <property type="entry name" value="BILIVERDIN REDUCTASE A"/>
    <property type="match status" value="1"/>
</dbReference>
<dbReference type="SUPFAM" id="SSF51735">
    <property type="entry name" value="NAD(P)-binding Rossmann-fold domains"/>
    <property type="match status" value="1"/>
</dbReference>
<dbReference type="EMBL" id="VXRG01000023">
    <property type="protein sequence ID" value="MXY92219.1"/>
    <property type="molecule type" value="Genomic_DNA"/>
</dbReference>
<dbReference type="InterPro" id="IPR000683">
    <property type="entry name" value="Gfo/Idh/MocA-like_OxRdtase_N"/>
</dbReference>
<dbReference type="SUPFAM" id="SSF55347">
    <property type="entry name" value="Glyceraldehyde-3-phosphate dehydrogenase-like, C-terminal domain"/>
    <property type="match status" value="1"/>
</dbReference>
<reference evidence="3" key="1">
    <citation type="submission" date="2019-09" db="EMBL/GenBank/DDBJ databases">
        <title>Characterisation of the sponge microbiome using genome-centric metagenomics.</title>
        <authorList>
            <person name="Engelberts J.P."/>
            <person name="Robbins S.J."/>
            <person name="De Goeij J.M."/>
            <person name="Aranda M."/>
            <person name="Bell S.C."/>
            <person name="Webster N.S."/>
        </authorList>
    </citation>
    <scope>NUCLEOTIDE SEQUENCE</scope>
    <source>
        <strain evidence="3">SB0664_bin_27</strain>
    </source>
</reference>
<name>A0A6B0YQI7_9CHLR</name>
<dbReference type="InterPro" id="IPR051450">
    <property type="entry name" value="Gfo/Idh/MocA_Oxidoreductases"/>
</dbReference>
<dbReference type="Gene3D" id="3.40.50.720">
    <property type="entry name" value="NAD(P)-binding Rossmann-like Domain"/>
    <property type="match status" value="1"/>
</dbReference>
<organism evidence="3">
    <name type="scientific">Caldilineaceae bacterium SB0664_bin_27</name>
    <dbReference type="NCBI Taxonomy" id="2605260"/>
    <lineage>
        <taxon>Bacteria</taxon>
        <taxon>Bacillati</taxon>
        <taxon>Chloroflexota</taxon>
        <taxon>Caldilineae</taxon>
        <taxon>Caldilineales</taxon>
        <taxon>Caldilineaceae</taxon>
    </lineage>
</organism>
<accession>A0A6B0YQI7</accession>
<proteinExistence type="predicted"/>
<evidence type="ECO:0000259" key="2">
    <source>
        <dbReference type="Pfam" id="PF22725"/>
    </source>
</evidence>
<dbReference type="GO" id="GO:0000166">
    <property type="term" value="F:nucleotide binding"/>
    <property type="evidence" value="ECO:0007669"/>
    <property type="project" value="InterPro"/>
</dbReference>
<comment type="caution">
    <text evidence="3">The sequence shown here is derived from an EMBL/GenBank/DDBJ whole genome shotgun (WGS) entry which is preliminary data.</text>
</comment>
<evidence type="ECO:0000313" key="3">
    <source>
        <dbReference type="EMBL" id="MXY92219.1"/>
    </source>
</evidence>
<dbReference type="AlphaFoldDB" id="A0A6B0YQI7"/>
<feature type="domain" description="Gfo/Idh/MocA-like oxidoreductase N-terminal" evidence="1">
    <location>
        <begin position="9"/>
        <end position="126"/>
    </location>
</feature>
<sequence length="344" mass="37681">MGKLRFAQAGVSLMHANMYRDTLMLLSDEIELVGFYDPDPEGVKPNLKEDVQHVPFYASLEDLLSQGKPDAVMVSTYLKDMPSWMLQVAEAGVHVWGEKPYAVHSSQLEPVAEAVRRNNLHFSCGYTWRFHPIANLVKKTWAAGLLGKPYSIEFRFLTSSVARRDPENWYFSRENAGGGILNFLGCHWFDLMRYMTGADVAQVAAIEANVGGHDIDVEDAAAVSLGFDNGMIGSLHAGYFTSGDGEISIGLRGSLGWIKWDVDEGRCTIKSEHPEWSGAPTRTFEFPSPPVPGYGSEGRSSIKAFAAAIRGEGSSGYKVEEIIRSLQIIEAAHASAAEGKTVSL</sequence>
<dbReference type="InterPro" id="IPR055170">
    <property type="entry name" value="GFO_IDH_MocA-like_dom"/>
</dbReference>
<feature type="domain" description="GFO/IDH/MocA-like oxidoreductase" evidence="2">
    <location>
        <begin position="137"/>
        <end position="258"/>
    </location>
</feature>